<dbReference type="AlphaFoldDB" id="A0A2T0SQD6"/>
<name>A0A2T0SQD6_9PSEU</name>
<sequence length="301" mass="30785">MTSIITRSAATLSLLTVALAVSSAPVDAAGADVVTGVSAADRAAALSYWTPERMAALGSEGHLAPAETIGKVWDAPVPPGVGRLFLTLVPGGDASCTATVVPSSSKDVALTAGHCVNGGLDRRDNPIKVTNVVFVPGYHDGERPHGVFPVRAFAWPDTYHGPTSALDDDAVIAVDPVDGGHVAEVAGTQDISFEAPPSPVGTTLLGYPVSRLARGEALVSCVLPATLRTNSVYSSWRSDCDMAGGSSGGPWLRDLDPATGRGTVFSVTSMGTVNGDGVTENLSGAAFTDAVRDLYQRAGDL</sequence>
<dbReference type="GO" id="GO:0006508">
    <property type="term" value="P:proteolysis"/>
    <property type="evidence" value="ECO:0007669"/>
    <property type="project" value="InterPro"/>
</dbReference>
<keyword evidence="4" id="KW-1185">Reference proteome</keyword>
<dbReference type="Gene3D" id="2.40.10.10">
    <property type="entry name" value="Trypsin-like serine proteases"/>
    <property type="match status" value="2"/>
</dbReference>
<evidence type="ECO:0008006" key="5">
    <source>
        <dbReference type="Google" id="ProtNLM"/>
    </source>
</evidence>
<reference evidence="3 4" key="1">
    <citation type="submission" date="2018-03" db="EMBL/GenBank/DDBJ databases">
        <title>Genomic Encyclopedia of Archaeal and Bacterial Type Strains, Phase II (KMG-II): from individual species to whole genera.</title>
        <authorList>
            <person name="Goeker M."/>
        </authorList>
    </citation>
    <scope>NUCLEOTIDE SEQUENCE [LARGE SCALE GENOMIC DNA]</scope>
    <source>
        <strain evidence="3 4">DSM 44720</strain>
    </source>
</reference>
<dbReference type="InterPro" id="IPR043504">
    <property type="entry name" value="Peptidase_S1_PA_chymotrypsin"/>
</dbReference>
<dbReference type="InterPro" id="IPR050966">
    <property type="entry name" value="Glutamyl_endopeptidase"/>
</dbReference>
<gene>
    <name evidence="3" type="ORF">CLV43_11352</name>
</gene>
<dbReference type="RefSeq" id="WP_245887216.1">
    <property type="nucleotide sequence ID" value="NZ_PVTF01000013.1"/>
</dbReference>
<evidence type="ECO:0000313" key="3">
    <source>
        <dbReference type="EMBL" id="PRY35625.1"/>
    </source>
</evidence>
<feature type="signal peptide" evidence="2">
    <location>
        <begin position="1"/>
        <end position="28"/>
    </location>
</feature>
<dbReference type="InterPro" id="IPR018114">
    <property type="entry name" value="TRYPSIN_HIS"/>
</dbReference>
<dbReference type="SUPFAM" id="SSF50494">
    <property type="entry name" value="Trypsin-like serine proteases"/>
    <property type="match status" value="1"/>
</dbReference>
<feature type="chain" id="PRO_5038524708" description="V8-like Glu-specific endopeptidase" evidence="2">
    <location>
        <begin position="29"/>
        <end position="301"/>
    </location>
</feature>
<keyword evidence="1 2" id="KW-0732">Signal</keyword>
<dbReference type="GO" id="GO:0004252">
    <property type="term" value="F:serine-type endopeptidase activity"/>
    <property type="evidence" value="ECO:0007669"/>
    <property type="project" value="InterPro"/>
</dbReference>
<accession>A0A2T0SQD6</accession>
<dbReference type="PANTHER" id="PTHR15462">
    <property type="entry name" value="SERINE PROTEASE"/>
    <property type="match status" value="1"/>
</dbReference>
<evidence type="ECO:0000256" key="1">
    <source>
        <dbReference type="ARBA" id="ARBA00022729"/>
    </source>
</evidence>
<dbReference type="InterPro" id="IPR009003">
    <property type="entry name" value="Peptidase_S1_PA"/>
</dbReference>
<dbReference type="EMBL" id="PVTF01000013">
    <property type="protein sequence ID" value="PRY35625.1"/>
    <property type="molecule type" value="Genomic_DNA"/>
</dbReference>
<comment type="caution">
    <text evidence="3">The sequence shown here is derived from an EMBL/GenBank/DDBJ whole genome shotgun (WGS) entry which is preliminary data.</text>
</comment>
<protein>
    <recommendedName>
        <fullName evidence="5">V8-like Glu-specific endopeptidase</fullName>
    </recommendedName>
</protein>
<organism evidence="3 4">
    <name type="scientific">Umezawaea tangerina</name>
    <dbReference type="NCBI Taxonomy" id="84725"/>
    <lineage>
        <taxon>Bacteria</taxon>
        <taxon>Bacillati</taxon>
        <taxon>Actinomycetota</taxon>
        <taxon>Actinomycetes</taxon>
        <taxon>Pseudonocardiales</taxon>
        <taxon>Pseudonocardiaceae</taxon>
        <taxon>Umezawaea</taxon>
    </lineage>
</organism>
<evidence type="ECO:0000256" key="2">
    <source>
        <dbReference type="SAM" id="SignalP"/>
    </source>
</evidence>
<dbReference type="Proteomes" id="UP000239494">
    <property type="component" value="Unassembled WGS sequence"/>
</dbReference>
<evidence type="ECO:0000313" key="4">
    <source>
        <dbReference type="Proteomes" id="UP000239494"/>
    </source>
</evidence>
<dbReference type="PROSITE" id="PS00134">
    <property type="entry name" value="TRYPSIN_HIS"/>
    <property type="match status" value="1"/>
</dbReference>
<proteinExistence type="predicted"/>